<dbReference type="Proteomes" id="UP000712600">
    <property type="component" value="Unassembled WGS sequence"/>
</dbReference>
<dbReference type="AlphaFoldDB" id="A0A8S9Q3Q9"/>
<protein>
    <submittedName>
        <fullName evidence="1">Uncharacterized protein</fullName>
    </submittedName>
</protein>
<comment type="caution">
    <text evidence="1">The sequence shown here is derived from an EMBL/GenBank/DDBJ whole genome shotgun (WGS) entry which is preliminary data.</text>
</comment>
<name>A0A8S9Q3Q9_BRACR</name>
<gene>
    <name evidence="1" type="ORF">F2Q69_00022865</name>
</gene>
<reference evidence="1" key="1">
    <citation type="submission" date="2019-12" db="EMBL/GenBank/DDBJ databases">
        <title>Genome sequencing and annotation of Brassica cretica.</title>
        <authorList>
            <person name="Studholme D.J."/>
            <person name="Sarris P."/>
        </authorList>
    </citation>
    <scope>NUCLEOTIDE SEQUENCE</scope>
    <source>
        <strain evidence="1">PFS-109/04</strain>
        <tissue evidence="1">Leaf</tissue>
    </source>
</reference>
<proteinExistence type="predicted"/>
<evidence type="ECO:0000313" key="2">
    <source>
        <dbReference type="Proteomes" id="UP000712600"/>
    </source>
</evidence>
<dbReference type="EMBL" id="QGKX02001290">
    <property type="protein sequence ID" value="KAF3538395.1"/>
    <property type="molecule type" value="Genomic_DNA"/>
</dbReference>
<evidence type="ECO:0000313" key="1">
    <source>
        <dbReference type="EMBL" id="KAF3538395.1"/>
    </source>
</evidence>
<accession>A0A8S9Q3Q9</accession>
<sequence>MRSFMVEEASCGLGGDVRYGLYGGGSRCGLCGGGARCGLCSRRSEQLSLTPFTMAAPTSGFLQILLCSSEP</sequence>
<organism evidence="1 2">
    <name type="scientific">Brassica cretica</name>
    <name type="common">Mustard</name>
    <dbReference type="NCBI Taxonomy" id="69181"/>
    <lineage>
        <taxon>Eukaryota</taxon>
        <taxon>Viridiplantae</taxon>
        <taxon>Streptophyta</taxon>
        <taxon>Embryophyta</taxon>
        <taxon>Tracheophyta</taxon>
        <taxon>Spermatophyta</taxon>
        <taxon>Magnoliopsida</taxon>
        <taxon>eudicotyledons</taxon>
        <taxon>Gunneridae</taxon>
        <taxon>Pentapetalae</taxon>
        <taxon>rosids</taxon>
        <taxon>malvids</taxon>
        <taxon>Brassicales</taxon>
        <taxon>Brassicaceae</taxon>
        <taxon>Brassiceae</taxon>
        <taxon>Brassica</taxon>
    </lineage>
</organism>